<dbReference type="PROSITE" id="PS50893">
    <property type="entry name" value="ABC_TRANSPORTER_2"/>
    <property type="match status" value="2"/>
</dbReference>
<dbReference type="Pfam" id="PF00005">
    <property type="entry name" value="ABC_tran"/>
    <property type="match status" value="2"/>
</dbReference>
<sequence>MIILQVNQLTKYFGADLILSNIKLEIQSKDRIALVGRNGAGKSTLLKIIAGEMSYDSGEIIKPKEVSIGYLAQDSGLHSSLSIWEEMMTVFAPLKAMETQLREMERQMGDPDLLADSSRYEKLLKDYDALQEHYKEQGGYQYEANIRSVLHGLQFSQYDYMTTPVQSLSGGQRTRLALGKLLLMKPDLLILDEPTNHLDLETLTWLEQYLQTYPGAILVVSHDRYFLDKVATQVYELSRTTLKRYTGNYSRYLEQKAAEYERERKLYEKQQEEIAKLQDFIQRNIARASTTRRAQSRRKQLEKMKIIEKPIGDEKSASFSFDIERQSGNDVLIAEDVAVGYDMDKPLIRNIRFRIARGESIALVGPNGIGKSTLLKAIVNKLPLQAGRFRYGSNVQIGYYDQNQADLSSNKRVLDELWDAYPEKTEREIRTVLGNFLFSGDDVLKPVSALSGGEKARLALAKLMMQKANFLILDEPTNHLDLDSKEVLENALIEYPGTILFVSHDRYFINRIATKIYELSSDGITEYLGDYDYYIAKKAEMLELQRLASEKRTDRSYEESSSKLSYEQEKEAKKLERQRKRRIEEIETEISELEQQIAHIDEQLCDPNIYQDHEKVQQLTKENEEMKDKLEKLLEEWETLHTLE</sequence>
<dbReference type="Proteomes" id="UP000078290">
    <property type="component" value="Unassembled WGS sequence"/>
</dbReference>
<dbReference type="GO" id="GO:0005524">
    <property type="term" value="F:ATP binding"/>
    <property type="evidence" value="ECO:0007669"/>
    <property type="project" value="UniProtKB-KW"/>
</dbReference>
<dbReference type="GO" id="GO:0003677">
    <property type="term" value="F:DNA binding"/>
    <property type="evidence" value="ECO:0007669"/>
    <property type="project" value="InterPro"/>
</dbReference>
<reference evidence="7" key="1">
    <citation type="submission" date="2016-05" db="EMBL/GenBank/DDBJ databases">
        <authorList>
            <person name="Wang W."/>
            <person name="Zhu L."/>
        </authorList>
    </citation>
    <scope>NUCLEOTIDE SEQUENCE [LARGE SCALE GENOMIC DNA]</scope>
    <source>
        <strain evidence="7">W-2</strain>
    </source>
</reference>
<evidence type="ECO:0000259" key="5">
    <source>
        <dbReference type="PROSITE" id="PS50893"/>
    </source>
</evidence>
<dbReference type="PANTHER" id="PTHR42855:SF2">
    <property type="entry name" value="DRUG RESISTANCE ABC TRANSPORTER,ATP-BINDING PROTEIN"/>
    <property type="match status" value="1"/>
</dbReference>
<dbReference type="InterPro" id="IPR027417">
    <property type="entry name" value="P-loop_NTPase"/>
</dbReference>
<gene>
    <name evidence="6" type="ORF">A7K69_19010</name>
</gene>
<dbReference type="Gene3D" id="1.10.287.380">
    <property type="entry name" value="Valyl-tRNA synthetase, C-terminal domain"/>
    <property type="match status" value="1"/>
</dbReference>
<dbReference type="InterPro" id="IPR003439">
    <property type="entry name" value="ABC_transporter-like_ATP-bd"/>
</dbReference>
<evidence type="ECO:0000313" key="6">
    <source>
        <dbReference type="EMBL" id="OAT73057.1"/>
    </source>
</evidence>
<feature type="coiled-coil region" evidence="4">
    <location>
        <begin position="572"/>
        <end position="640"/>
    </location>
</feature>
<feature type="domain" description="ABC transporter" evidence="5">
    <location>
        <begin position="332"/>
        <end position="547"/>
    </location>
</feature>
<proteinExistence type="predicted"/>
<dbReference type="OrthoDB" id="9760950at2"/>
<dbReference type="InterPro" id="IPR003593">
    <property type="entry name" value="AAA+_ATPase"/>
</dbReference>
<keyword evidence="1" id="KW-0677">Repeat</keyword>
<keyword evidence="4" id="KW-0175">Coiled coil</keyword>
<dbReference type="InterPro" id="IPR051309">
    <property type="entry name" value="ABCF_ATPase"/>
</dbReference>
<dbReference type="SUPFAM" id="SSF52540">
    <property type="entry name" value="P-loop containing nucleoside triphosphate hydrolases"/>
    <property type="match status" value="2"/>
</dbReference>
<keyword evidence="2" id="KW-0547">Nucleotide-binding</keyword>
<dbReference type="FunFam" id="3.40.50.300:FF:000011">
    <property type="entry name" value="Putative ABC transporter ATP-binding component"/>
    <property type="match status" value="1"/>
</dbReference>
<evidence type="ECO:0000256" key="3">
    <source>
        <dbReference type="ARBA" id="ARBA00022840"/>
    </source>
</evidence>
<dbReference type="InterPro" id="IPR017871">
    <property type="entry name" value="ABC_transporter-like_CS"/>
</dbReference>
<dbReference type="RefSeq" id="WP_064551418.1">
    <property type="nucleotide sequence ID" value="NZ_LXMA01000016.1"/>
</dbReference>
<dbReference type="Pfam" id="PF12848">
    <property type="entry name" value="ABC_tran_Xtn"/>
    <property type="match status" value="1"/>
</dbReference>
<feature type="coiled-coil region" evidence="4">
    <location>
        <begin position="250"/>
        <end position="280"/>
    </location>
</feature>
<evidence type="ECO:0000256" key="1">
    <source>
        <dbReference type="ARBA" id="ARBA00022737"/>
    </source>
</evidence>
<accession>A0A1B7KSJ7</accession>
<evidence type="ECO:0000256" key="2">
    <source>
        <dbReference type="ARBA" id="ARBA00022741"/>
    </source>
</evidence>
<dbReference type="SMART" id="SM00382">
    <property type="entry name" value="AAA"/>
    <property type="match status" value="2"/>
</dbReference>
<dbReference type="Pfam" id="PF16326">
    <property type="entry name" value="ABC_tran_CTD"/>
    <property type="match status" value="1"/>
</dbReference>
<dbReference type="InterPro" id="IPR032524">
    <property type="entry name" value="ABC_tran_C"/>
</dbReference>
<dbReference type="EMBL" id="LXMA01000016">
    <property type="protein sequence ID" value="OAT73057.1"/>
    <property type="molecule type" value="Genomic_DNA"/>
</dbReference>
<evidence type="ECO:0000313" key="7">
    <source>
        <dbReference type="Proteomes" id="UP000078290"/>
    </source>
</evidence>
<protein>
    <submittedName>
        <fullName evidence="6">Multidrug ABC transporter ATP-binding protein</fullName>
    </submittedName>
</protein>
<evidence type="ECO:0000256" key="4">
    <source>
        <dbReference type="SAM" id="Coils"/>
    </source>
</evidence>
<dbReference type="GO" id="GO:0016887">
    <property type="term" value="F:ATP hydrolysis activity"/>
    <property type="evidence" value="ECO:0007669"/>
    <property type="project" value="InterPro"/>
</dbReference>
<dbReference type="InterPro" id="IPR037118">
    <property type="entry name" value="Val-tRNA_synth_C_sf"/>
</dbReference>
<dbReference type="InterPro" id="IPR032781">
    <property type="entry name" value="ABC_tran_Xtn"/>
</dbReference>
<dbReference type="AlphaFoldDB" id="A0A1B7KSJ7"/>
<dbReference type="Gene3D" id="3.40.50.300">
    <property type="entry name" value="P-loop containing nucleotide triphosphate hydrolases"/>
    <property type="match status" value="2"/>
</dbReference>
<dbReference type="PANTHER" id="PTHR42855">
    <property type="entry name" value="ABC TRANSPORTER ATP-BINDING SUBUNIT"/>
    <property type="match status" value="1"/>
</dbReference>
<organism evidence="6 7">
    <name type="scientific">Parageobacillus thermoglucosidasius</name>
    <name type="common">Geobacillus thermoglucosidasius</name>
    <dbReference type="NCBI Taxonomy" id="1426"/>
    <lineage>
        <taxon>Bacteria</taxon>
        <taxon>Bacillati</taxon>
        <taxon>Bacillota</taxon>
        <taxon>Bacilli</taxon>
        <taxon>Bacillales</taxon>
        <taxon>Anoxybacillaceae</taxon>
        <taxon>Parageobacillus</taxon>
    </lineage>
</organism>
<dbReference type="FunFam" id="3.40.50.300:FF:000309">
    <property type="entry name" value="ABC transporter ATP-binding protein"/>
    <property type="match status" value="1"/>
</dbReference>
<dbReference type="PROSITE" id="PS00211">
    <property type="entry name" value="ABC_TRANSPORTER_1"/>
    <property type="match status" value="2"/>
</dbReference>
<feature type="domain" description="ABC transporter" evidence="5">
    <location>
        <begin position="4"/>
        <end position="264"/>
    </location>
</feature>
<name>A0A1B7KSJ7_PARTM</name>
<comment type="caution">
    <text evidence="6">The sequence shown here is derived from an EMBL/GenBank/DDBJ whole genome shotgun (WGS) entry which is preliminary data.</text>
</comment>
<keyword evidence="3 6" id="KW-0067">ATP-binding</keyword>
<dbReference type="CDD" id="cd03221">
    <property type="entry name" value="ABCF_EF-3"/>
    <property type="match status" value="2"/>
</dbReference>